<protein>
    <submittedName>
        <fullName evidence="1">Uncharacterized protein</fullName>
    </submittedName>
</protein>
<name>A0A0E9Y0M5_ANGAN</name>
<sequence>MGLELSMGLRGVERGVVTVFVTHQVDNFLNRLKIGDKFKTHISPKNTERTYLILYSLCFFNASCANST</sequence>
<reference evidence="1" key="2">
    <citation type="journal article" date="2015" name="Fish Shellfish Immunol.">
        <title>Early steps in the European eel (Anguilla anguilla)-Vibrio vulnificus interaction in the gills: Role of the RtxA13 toxin.</title>
        <authorList>
            <person name="Callol A."/>
            <person name="Pajuelo D."/>
            <person name="Ebbesson L."/>
            <person name="Teles M."/>
            <person name="MacKenzie S."/>
            <person name="Amaro C."/>
        </authorList>
    </citation>
    <scope>NUCLEOTIDE SEQUENCE</scope>
</reference>
<accession>A0A0E9Y0M5</accession>
<reference evidence="1" key="1">
    <citation type="submission" date="2014-11" db="EMBL/GenBank/DDBJ databases">
        <authorList>
            <person name="Amaro Gonzalez C."/>
        </authorList>
    </citation>
    <scope>NUCLEOTIDE SEQUENCE</scope>
</reference>
<dbReference type="EMBL" id="GBXM01000917">
    <property type="protein sequence ID" value="JAI07661.1"/>
    <property type="molecule type" value="Transcribed_RNA"/>
</dbReference>
<organism evidence="1">
    <name type="scientific">Anguilla anguilla</name>
    <name type="common">European freshwater eel</name>
    <name type="synonym">Muraena anguilla</name>
    <dbReference type="NCBI Taxonomy" id="7936"/>
    <lineage>
        <taxon>Eukaryota</taxon>
        <taxon>Metazoa</taxon>
        <taxon>Chordata</taxon>
        <taxon>Craniata</taxon>
        <taxon>Vertebrata</taxon>
        <taxon>Euteleostomi</taxon>
        <taxon>Actinopterygii</taxon>
        <taxon>Neopterygii</taxon>
        <taxon>Teleostei</taxon>
        <taxon>Anguilliformes</taxon>
        <taxon>Anguillidae</taxon>
        <taxon>Anguilla</taxon>
    </lineage>
</organism>
<proteinExistence type="predicted"/>
<dbReference type="AlphaFoldDB" id="A0A0E9Y0M5"/>
<evidence type="ECO:0000313" key="1">
    <source>
        <dbReference type="EMBL" id="JAI07661.1"/>
    </source>
</evidence>